<name>A0A8T2LME8_ASTMX</name>
<evidence type="ECO:0000256" key="7">
    <source>
        <dbReference type="SAM" id="MobiDB-lite"/>
    </source>
</evidence>
<evidence type="ECO:0000256" key="6">
    <source>
        <dbReference type="ARBA" id="ARBA00023136"/>
    </source>
</evidence>
<evidence type="ECO:0000313" key="9">
    <source>
        <dbReference type="EMBL" id="KAG9272779.1"/>
    </source>
</evidence>
<dbReference type="PANTHER" id="PTHR31481">
    <property type="entry name" value="RELT-LIKE PROTEIN 2 RELL2"/>
    <property type="match status" value="1"/>
</dbReference>
<feature type="compositionally biased region" description="Polar residues" evidence="7">
    <location>
        <begin position="217"/>
        <end position="226"/>
    </location>
</feature>
<feature type="compositionally biased region" description="Basic and acidic residues" evidence="7">
    <location>
        <begin position="308"/>
        <end position="327"/>
    </location>
</feature>
<comment type="subcellular location">
    <subcellularLocation>
        <location evidence="1">Cell membrane</location>
        <topology evidence="1">Single-pass membrane protein</topology>
    </subcellularLocation>
</comment>
<evidence type="ECO:0000256" key="2">
    <source>
        <dbReference type="ARBA" id="ARBA00008688"/>
    </source>
</evidence>
<keyword evidence="6 8" id="KW-0472">Membrane</keyword>
<dbReference type="GO" id="GO:0005886">
    <property type="term" value="C:plasma membrane"/>
    <property type="evidence" value="ECO:0007669"/>
    <property type="project" value="UniProtKB-SubCell"/>
</dbReference>
<evidence type="ECO:0000256" key="8">
    <source>
        <dbReference type="SAM" id="Phobius"/>
    </source>
</evidence>
<feature type="region of interest" description="Disordered" evidence="7">
    <location>
        <begin position="41"/>
        <end position="62"/>
    </location>
</feature>
<feature type="compositionally biased region" description="Basic and acidic residues" evidence="7">
    <location>
        <begin position="247"/>
        <end position="256"/>
    </location>
</feature>
<feature type="region of interest" description="Disordered" evidence="7">
    <location>
        <begin position="217"/>
        <end position="366"/>
    </location>
</feature>
<proteinExistence type="inferred from homology"/>
<evidence type="ECO:0000313" key="10">
    <source>
        <dbReference type="Proteomes" id="UP000752171"/>
    </source>
</evidence>
<feature type="region of interest" description="Disordered" evidence="7">
    <location>
        <begin position="184"/>
        <end position="204"/>
    </location>
</feature>
<sequence length="366" mass="40314">MTDQEAAPAYMIFILVFCFFITGLLGFIFCHVLKDRGYRCRTGEPEDEESKNTYGTENYDDDDNEDTVERILKCIIENEANMEAFSEMLGNQTPPAHHNLRFLRKESVWSIPSHHHTIHMGDLNFCHHCGRGHAKKTQCRTNMIRTRRAGEQTVLSVGRFRVTHMEKKSPPDSANVTISESRDHPDLLVPLDGKSGLRDAPIPNKESYNIRNMFKNTEAANPSGPQLSKPKRRDSLPVVRRGSGAVGRRDDDRRDSVTVGRDGIDVGGEGETVGRGGKAMVREDKTAGEGSNAVGRVSDAVGQNGDTIGRHGDAVERDGDTVGRDDDAVGQDSDVVTIKDSQTKTGTDPAPDNSLNSDQSPENNPQ</sequence>
<gene>
    <name evidence="9" type="primary">RELL2</name>
    <name evidence="9" type="ORF">AMEX_G13801</name>
</gene>
<keyword evidence="5 8" id="KW-1133">Transmembrane helix</keyword>
<keyword evidence="4 8" id="KW-0812">Transmembrane</keyword>
<protein>
    <submittedName>
        <fullName evidence="9">RELT-like protein 2</fullName>
    </submittedName>
</protein>
<dbReference type="InterPro" id="IPR042313">
    <property type="entry name" value="RELL2"/>
</dbReference>
<dbReference type="AlphaFoldDB" id="A0A8T2LME8"/>
<evidence type="ECO:0000256" key="4">
    <source>
        <dbReference type="ARBA" id="ARBA00022692"/>
    </source>
</evidence>
<evidence type="ECO:0000256" key="3">
    <source>
        <dbReference type="ARBA" id="ARBA00022475"/>
    </source>
</evidence>
<keyword evidence="3" id="KW-1003">Cell membrane</keyword>
<comment type="similarity">
    <text evidence="2">Belongs to the RELT family.</text>
</comment>
<dbReference type="EMBL" id="JAICCE010000010">
    <property type="protein sequence ID" value="KAG9272779.1"/>
    <property type="molecule type" value="Genomic_DNA"/>
</dbReference>
<accession>A0A8T2LME8</accession>
<feature type="transmembrane region" description="Helical" evidence="8">
    <location>
        <begin position="12"/>
        <end position="33"/>
    </location>
</feature>
<evidence type="ECO:0000256" key="1">
    <source>
        <dbReference type="ARBA" id="ARBA00004162"/>
    </source>
</evidence>
<dbReference type="GO" id="GO:0010811">
    <property type="term" value="P:positive regulation of cell-substrate adhesion"/>
    <property type="evidence" value="ECO:0007669"/>
    <property type="project" value="TreeGrafter"/>
</dbReference>
<comment type="caution">
    <text evidence="9">The sequence shown here is derived from an EMBL/GenBank/DDBJ whole genome shotgun (WGS) entry which is preliminary data.</text>
</comment>
<dbReference type="Proteomes" id="UP000752171">
    <property type="component" value="Unassembled WGS sequence"/>
</dbReference>
<reference evidence="9 10" key="1">
    <citation type="submission" date="2021-07" db="EMBL/GenBank/DDBJ databases">
        <authorList>
            <person name="Imarazene B."/>
            <person name="Zahm M."/>
            <person name="Klopp C."/>
            <person name="Cabau C."/>
            <person name="Beille S."/>
            <person name="Jouanno E."/>
            <person name="Castinel A."/>
            <person name="Lluch J."/>
            <person name="Gil L."/>
            <person name="Kuchtly C."/>
            <person name="Lopez Roques C."/>
            <person name="Donnadieu C."/>
            <person name="Parrinello H."/>
            <person name="Journot L."/>
            <person name="Du K."/>
            <person name="Schartl M."/>
            <person name="Retaux S."/>
            <person name="Guiguen Y."/>
        </authorList>
    </citation>
    <scope>NUCLEOTIDE SEQUENCE [LARGE SCALE GENOMIC DNA]</scope>
    <source>
        <strain evidence="9">Pach_M1</strain>
        <tissue evidence="9">Testis</tissue>
    </source>
</reference>
<organism evidence="9 10">
    <name type="scientific">Astyanax mexicanus</name>
    <name type="common">Blind cave fish</name>
    <name type="synonym">Astyanax fasciatus mexicanus</name>
    <dbReference type="NCBI Taxonomy" id="7994"/>
    <lineage>
        <taxon>Eukaryota</taxon>
        <taxon>Metazoa</taxon>
        <taxon>Chordata</taxon>
        <taxon>Craniata</taxon>
        <taxon>Vertebrata</taxon>
        <taxon>Euteleostomi</taxon>
        <taxon>Actinopterygii</taxon>
        <taxon>Neopterygii</taxon>
        <taxon>Teleostei</taxon>
        <taxon>Ostariophysi</taxon>
        <taxon>Characiformes</taxon>
        <taxon>Characoidei</taxon>
        <taxon>Acestrorhamphidae</taxon>
        <taxon>Acestrorhamphinae</taxon>
        <taxon>Astyanax</taxon>
    </lineage>
</organism>
<dbReference type="GO" id="GO:1900745">
    <property type="term" value="P:positive regulation of p38MAPK cascade"/>
    <property type="evidence" value="ECO:0007669"/>
    <property type="project" value="InterPro"/>
</dbReference>
<dbReference type="InterPro" id="IPR022248">
    <property type="entry name" value="TNF_rcpt_RELT"/>
</dbReference>
<feature type="compositionally biased region" description="Gly residues" evidence="7">
    <location>
        <begin position="265"/>
        <end position="277"/>
    </location>
</feature>
<evidence type="ECO:0000256" key="5">
    <source>
        <dbReference type="ARBA" id="ARBA00022989"/>
    </source>
</evidence>
<dbReference type="Pfam" id="PF12606">
    <property type="entry name" value="RELT"/>
    <property type="match status" value="1"/>
</dbReference>
<feature type="compositionally biased region" description="Polar residues" evidence="7">
    <location>
        <begin position="353"/>
        <end position="366"/>
    </location>
</feature>
<dbReference type="PANTHER" id="PTHR31481:SF0">
    <property type="entry name" value="RELT-LIKE PROTEIN 2"/>
    <property type="match status" value="1"/>
</dbReference>